<comment type="caution">
    <text evidence="7">The sequence shown here is derived from an EMBL/GenBank/DDBJ whole genome shotgun (WGS) entry which is preliminary data.</text>
</comment>
<dbReference type="OrthoDB" id="6502589at2759"/>
<keyword evidence="4 5" id="KW-0539">Nucleus</keyword>
<dbReference type="PROSITE" id="PS50071">
    <property type="entry name" value="HOMEOBOX_2"/>
    <property type="match status" value="1"/>
</dbReference>
<proteinExistence type="inferred from homology"/>
<comment type="subcellular location">
    <subcellularLocation>
        <location evidence="1 4 5">Nucleus</location>
    </subcellularLocation>
</comment>
<dbReference type="AlphaFoldDB" id="A0A443RMG6"/>
<dbReference type="GO" id="GO:0000981">
    <property type="term" value="F:DNA-binding transcription factor activity, RNA polymerase II-specific"/>
    <property type="evidence" value="ECO:0007669"/>
    <property type="project" value="TreeGrafter"/>
</dbReference>
<dbReference type="Proteomes" id="UP000285301">
    <property type="component" value="Unassembled WGS sequence"/>
</dbReference>
<dbReference type="SUPFAM" id="SSF46689">
    <property type="entry name" value="Homeodomain-like"/>
    <property type="match status" value="1"/>
</dbReference>
<keyword evidence="2" id="KW-0217">Developmental protein</keyword>
<feature type="domain" description="Homeobox" evidence="6">
    <location>
        <begin position="202"/>
        <end position="247"/>
    </location>
</feature>
<reference evidence="7 8" key="1">
    <citation type="journal article" date="2018" name="Gigascience">
        <title>Genomes of trombidid mites reveal novel predicted allergens and laterally-transferred genes associated with secondary metabolism.</title>
        <authorList>
            <person name="Dong X."/>
            <person name="Chaisiri K."/>
            <person name="Xia D."/>
            <person name="Armstrong S.D."/>
            <person name="Fang Y."/>
            <person name="Donnelly M.J."/>
            <person name="Kadowaki T."/>
            <person name="McGarry J.W."/>
            <person name="Darby A.C."/>
            <person name="Makepeace B.L."/>
        </authorList>
    </citation>
    <scope>NUCLEOTIDE SEQUENCE [LARGE SCALE GENOMIC DNA]</scope>
    <source>
        <strain evidence="7">UoL-WK</strain>
    </source>
</reference>
<dbReference type="PANTHER" id="PTHR24338">
    <property type="entry name" value="HOMEOBOX PROTEIN MSX"/>
    <property type="match status" value="1"/>
</dbReference>
<evidence type="ECO:0000256" key="2">
    <source>
        <dbReference type="ARBA" id="ARBA00022473"/>
    </source>
</evidence>
<evidence type="ECO:0000259" key="6">
    <source>
        <dbReference type="PROSITE" id="PS50071"/>
    </source>
</evidence>
<evidence type="ECO:0000256" key="5">
    <source>
        <dbReference type="RuleBase" id="RU000682"/>
    </source>
</evidence>
<keyword evidence="4 5" id="KW-0238">DNA-binding</keyword>
<keyword evidence="8" id="KW-1185">Reference proteome</keyword>
<dbReference type="Gene3D" id="1.10.10.60">
    <property type="entry name" value="Homeodomain-like"/>
    <property type="match status" value="1"/>
</dbReference>
<dbReference type="InterPro" id="IPR009057">
    <property type="entry name" value="Homeodomain-like_sf"/>
</dbReference>
<dbReference type="STRING" id="1965070.A0A443RMG6"/>
<comment type="similarity">
    <text evidence="3">Belongs to the Msh homeobox family.</text>
</comment>
<evidence type="ECO:0000313" key="7">
    <source>
        <dbReference type="EMBL" id="RWS16475.1"/>
    </source>
</evidence>
<protein>
    <submittedName>
        <fullName evidence="7">Homeobox protein GHOX-7-like protein</fullName>
    </submittedName>
</protein>
<dbReference type="PANTHER" id="PTHR24338:SF0">
    <property type="entry name" value="MUSCLE SEGMENTATION HOMEOBOX"/>
    <property type="match status" value="1"/>
</dbReference>
<dbReference type="GO" id="GO:0005634">
    <property type="term" value="C:nucleus"/>
    <property type="evidence" value="ECO:0007669"/>
    <property type="project" value="UniProtKB-SubCell"/>
</dbReference>
<dbReference type="EMBL" id="NCKU01000223">
    <property type="protein sequence ID" value="RWS16475.1"/>
    <property type="molecule type" value="Genomic_DNA"/>
</dbReference>
<evidence type="ECO:0000256" key="3">
    <source>
        <dbReference type="ARBA" id="ARBA00038425"/>
    </source>
</evidence>
<gene>
    <name evidence="7" type="ORF">B4U79_01366</name>
</gene>
<dbReference type="Pfam" id="PF00046">
    <property type="entry name" value="Homeodomain"/>
    <property type="match status" value="1"/>
</dbReference>
<dbReference type="GO" id="GO:0048598">
    <property type="term" value="P:embryonic morphogenesis"/>
    <property type="evidence" value="ECO:0007669"/>
    <property type="project" value="TreeGrafter"/>
</dbReference>
<name>A0A443RMG6_9ACAR</name>
<accession>A0A443RMG6</accession>
<organism evidence="7 8">
    <name type="scientific">Dinothrombium tinctorium</name>
    <dbReference type="NCBI Taxonomy" id="1965070"/>
    <lineage>
        <taxon>Eukaryota</taxon>
        <taxon>Metazoa</taxon>
        <taxon>Ecdysozoa</taxon>
        <taxon>Arthropoda</taxon>
        <taxon>Chelicerata</taxon>
        <taxon>Arachnida</taxon>
        <taxon>Acari</taxon>
        <taxon>Acariformes</taxon>
        <taxon>Trombidiformes</taxon>
        <taxon>Prostigmata</taxon>
        <taxon>Anystina</taxon>
        <taxon>Parasitengona</taxon>
        <taxon>Trombidioidea</taxon>
        <taxon>Trombidiidae</taxon>
        <taxon>Dinothrombium</taxon>
    </lineage>
</organism>
<dbReference type="InterPro" id="IPR001356">
    <property type="entry name" value="HD"/>
</dbReference>
<sequence length="247" mass="27535">MCEAYPKPHSATIRCRRRDGHIGQHIFQRGLSAGMQRKTSRQYKITSRLITPKAEMHLCSWIGVGCSPSGVCGYGWGQQQGQLNMEPIFSSFAIVAPTTESPLPSVNAFPLRVPQHDCNAFFNFIDRSHCFRNSASLNATTNALQNGSSKSETSSSEQTKRVSNFTIDAILSSHSEETRNWTNCSINTQSSCHKQSSCKRKATNRGPRIPFTNQQISALEKKFKETHYLSSCEVIELSQGLNLTEAR</sequence>
<evidence type="ECO:0000256" key="1">
    <source>
        <dbReference type="ARBA" id="ARBA00004123"/>
    </source>
</evidence>
<dbReference type="CDD" id="cd00086">
    <property type="entry name" value="homeodomain"/>
    <property type="match status" value="1"/>
</dbReference>
<evidence type="ECO:0000313" key="8">
    <source>
        <dbReference type="Proteomes" id="UP000285301"/>
    </source>
</evidence>
<dbReference type="GO" id="GO:0000977">
    <property type="term" value="F:RNA polymerase II transcription regulatory region sequence-specific DNA binding"/>
    <property type="evidence" value="ECO:0007669"/>
    <property type="project" value="TreeGrafter"/>
</dbReference>
<evidence type="ECO:0000256" key="4">
    <source>
        <dbReference type="PROSITE-ProRule" id="PRU00108"/>
    </source>
</evidence>
<feature type="non-terminal residue" evidence="7">
    <location>
        <position position="247"/>
    </location>
</feature>
<dbReference type="InterPro" id="IPR050674">
    <property type="entry name" value="Msh_Homeobox_Regulators"/>
</dbReference>
<keyword evidence="4 5" id="KW-0371">Homeobox</keyword>